<dbReference type="InterPro" id="IPR011491">
    <property type="entry name" value="FlgE_D2"/>
</dbReference>
<evidence type="ECO:0000259" key="8">
    <source>
        <dbReference type="Pfam" id="PF07559"/>
    </source>
</evidence>
<dbReference type="AlphaFoldDB" id="A0A9X4MQP5"/>
<evidence type="ECO:0000313" key="11">
    <source>
        <dbReference type="Proteomes" id="UP001154240"/>
    </source>
</evidence>
<reference evidence="10" key="2">
    <citation type="submission" date="2022-10" db="EMBL/GenBank/DDBJ databases">
        <authorList>
            <person name="Aronson H.S."/>
        </authorList>
    </citation>
    <scope>NUCLEOTIDE SEQUENCE</scope>
    <source>
        <strain evidence="10">RS19-109</strain>
    </source>
</reference>
<dbReference type="InterPro" id="IPR053967">
    <property type="entry name" value="LlgE_F_G-like_D1"/>
</dbReference>
<dbReference type="GO" id="GO:0071978">
    <property type="term" value="P:bacterial-type flagellum-dependent swarming motility"/>
    <property type="evidence" value="ECO:0007669"/>
    <property type="project" value="TreeGrafter"/>
</dbReference>
<keyword evidence="10" id="KW-0969">Cilium</keyword>
<evidence type="ECO:0000256" key="2">
    <source>
        <dbReference type="ARBA" id="ARBA00009677"/>
    </source>
</evidence>
<gene>
    <name evidence="10" type="ORF">OLX77_12725</name>
</gene>
<dbReference type="Pfam" id="PF06429">
    <property type="entry name" value="Flg_bbr_C"/>
    <property type="match status" value="1"/>
</dbReference>
<keyword evidence="11" id="KW-1185">Reference proteome</keyword>
<evidence type="ECO:0000313" key="10">
    <source>
        <dbReference type="EMBL" id="MDG4477017.1"/>
    </source>
</evidence>
<accession>A0A9X4MQP5</accession>
<comment type="caution">
    <text evidence="10">The sequence shown here is derived from an EMBL/GenBank/DDBJ whole genome shotgun (WGS) entry which is preliminary data.</text>
</comment>
<dbReference type="InterPro" id="IPR019776">
    <property type="entry name" value="Flagellar_basal_body_rod_CS"/>
</dbReference>
<dbReference type="PROSITE" id="PS00588">
    <property type="entry name" value="FLAGELLA_BB_ROD"/>
    <property type="match status" value="1"/>
</dbReference>
<evidence type="ECO:0000256" key="4">
    <source>
        <dbReference type="ARBA" id="ARBA00023143"/>
    </source>
</evidence>
<organism evidence="10 11">
    <name type="scientific">Thiovibrio frasassiensis</name>
    <dbReference type="NCBI Taxonomy" id="2984131"/>
    <lineage>
        <taxon>Bacteria</taxon>
        <taxon>Pseudomonadati</taxon>
        <taxon>Thermodesulfobacteriota</taxon>
        <taxon>Desulfobulbia</taxon>
        <taxon>Desulfobulbales</taxon>
        <taxon>Thiovibrionaceae</taxon>
        <taxon>Thiovibrio</taxon>
    </lineage>
</organism>
<feature type="domain" description="Flagellar hook protein FlgE/F/G-like D1" evidence="9">
    <location>
        <begin position="88"/>
        <end position="164"/>
    </location>
</feature>
<dbReference type="PANTHER" id="PTHR30435">
    <property type="entry name" value="FLAGELLAR PROTEIN"/>
    <property type="match status" value="1"/>
</dbReference>
<dbReference type="Proteomes" id="UP001154240">
    <property type="component" value="Unassembled WGS sequence"/>
</dbReference>
<keyword evidence="10" id="KW-0966">Cell projection</keyword>
<evidence type="ECO:0000259" key="9">
    <source>
        <dbReference type="Pfam" id="PF22692"/>
    </source>
</evidence>
<dbReference type="Pfam" id="PF22692">
    <property type="entry name" value="LlgE_F_G_D1"/>
    <property type="match status" value="1"/>
</dbReference>
<dbReference type="PANTHER" id="PTHR30435:SF1">
    <property type="entry name" value="FLAGELLAR HOOK PROTEIN FLGE"/>
    <property type="match status" value="1"/>
</dbReference>
<dbReference type="Pfam" id="PF07559">
    <property type="entry name" value="FlgE_D2"/>
    <property type="match status" value="1"/>
</dbReference>
<dbReference type="NCBIfam" id="TIGR03506">
    <property type="entry name" value="FlgEFG_subfam"/>
    <property type="match status" value="2"/>
</dbReference>
<comment type="function">
    <text evidence="5">A flexible structure which links the flagellar filament to the drive apparatus in the basal body.</text>
</comment>
<keyword evidence="4 5" id="KW-0975">Bacterial flagellum</keyword>
<protein>
    <recommendedName>
        <fullName evidence="3 5">Flagellar hook protein FlgE</fullName>
    </recommendedName>
</protein>
<dbReference type="Gene3D" id="2.60.98.20">
    <property type="entry name" value="Flagellar hook protein FlgE"/>
    <property type="match status" value="1"/>
</dbReference>
<dbReference type="InterPro" id="IPR037925">
    <property type="entry name" value="FlgE/F/G-like"/>
</dbReference>
<evidence type="ECO:0000256" key="6">
    <source>
        <dbReference type="SAM" id="MobiDB-lite"/>
    </source>
</evidence>
<comment type="subcellular location">
    <subcellularLocation>
        <location evidence="1 5">Bacterial flagellum basal body</location>
    </subcellularLocation>
</comment>
<dbReference type="RefSeq" id="WP_307633982.1">
    <property type="nucleotide sequence ID" value="NZ_JAPHEH010000001.1"/>
</dbReference>
<sequence>MGVSSSLYASISGLSTMGNAMSVLGDNVSNVNTIAFKSSRATFQDVLSQSVATAAGAAQVGRGVTMTTIDGIFAQGSFESTSTATDLAIGGQGFFMLRAAGSAEADMYTRAGEFRFDKEGFLVNPTGNFVQGWTLDTTSGERQGTIGDINIGKTTPPVATTSIQVIANVDSRKNNEATELRLYDAWNGTNPSLPVPVSPIDANAYEYTTAIKVYDSVGASHDLTVYFDRTTKDNQWEYLVTCEPSEDQRVLSTGRDAAGALDGTNDEASIYTPDSAYNFLNHKGAGALQYGVIDFSTSGAISNISAWNVPPDGAVDPAQDTNRLFLGNTEQYYMFEANFTGAATNQQVALNLGARYSGQATEVQQILVTDGAAYSSAGQSTPITKETLWNTVYDSAGTLVTAPANVTFGGYNHVGAVVAPTVYALTAGGKVQDLLDAMDTAFGCTCTIDAAGKIKMTDDTGGPSGMAVTRFDFSAGVNPFGDTSLIANTFNVATSKRQAVSPARAVTSSGGTTPITSSTPLTSVWDTKGVPSALVVGDVITFTGTRGDSTPVVAAFTAGTSFGSPLTAPNNPPTMQDLLSFLEEQFDAEASVDAAGRLVLTDRRADDVAAAGYQSVLTITDVSTPASGTRPFSVLATDDFTSVLSDTTNEDGSRVGGTESINFSTEALSTTQYANSSTTIFQDQNGFAAGFLQSVSVDTGGVITGNYSNGQVLERAQVALASFNNLAGLRKEGGNVFRETTASGAPITGPPETNGLGSISPNSLEQSNVDLGAEFVKLITTQRGFQANSKIITTTDEMLADLINIKR</sequence>
<evidence type="ECO:0000256" key="1">
    <source>
        <dbReference type="ARBA" id="ARBA00004117"/>
    </source>
</evidence>
<name>A0A9X4MQP5_9BACT</name>
<dbReference type="InterPro" id="IPR010930">
    <property type="entry name" value="Flg_bb/hook_C_dom"/>
</dbReference>
<evidence type="ECO:0000256" key="3">
    <source>
        <dbReference type="ARBA" id="ARBA00019015"/>
    </source>
</evidence>
<dbReference type="GO" id="GO:0005829">
    <property type="term" value="C:cytosol"/>
    <property type="evidence" value="ECO:0007669"/>
    <property type="project" value="TreeGrafter"/>
</dbReference>
<dbReference type="GO" id="GO:0009425">
    <property type="term" value="C:bacterial-type flagellum basal body"/>
    <property type="evidence" value="ECO:0007669"/>
    <property type="project" value="UniProtKB-SubCell"/>
</dbReference>
<reference evidence="10" key="1">
    <citation type="journal article" date="2022" name="bioRxiv">
        <title>Thiovibrio frasassiensisgen. nov., sp. nov., an autotrophic, elemental sulfur disproportionating bacterium isolated from sulfidic karst sediment, and proposal of Thiovibrionaceae fam. nov.</title>
        <authorList>
            <person name="Aronson H."/>
            <person name="Thomas C."/>
            <person name="Bhattacharyya M."/>
            <person name="Eckstein S."/>
            <person name="Jensen S."/>
            <person name="Barco R."/>
            <person name="Macalady J."/>
            <person name="Amend J."/>
        </authorList>
    </citation>
    <scope>NUCLEOTIDE SEQUENCE</scope>
    <source>
        <strain evidence="10">RS19-109</strain>
    </source>
</reference>
<proteinExistence type="inferred from homology"/>
<feature type="domain" description="Flagellar basal-body/hook protein C-terminal" evidence="7">
    <location>
        <begin position="762"/>
        <end position="805"/>
    </location>
</feature>
<dbReference type="InterPro" id="IPR037058">
    <property type="entry name" value="Falgellar_hook_FlgE_sf"/>
</dbReference>
<dbReference type="GO" id="GO:0009424">
    <property type="term" value="C:bacterial-type flagellum hook"/>
    <property type="evidence" value="ECO:0007669"/>
    <property type="project" value="TreeGrafter"/>
</dbReference>
<dbReference type="InterPro" id="IPR020013">
    <property type="entry name" value="Flagellar_FlgE/F/G"/>
</dbReference>
<evidence type="ECO:0000256" key="5">
    <source>
        <dbReference type="RuleBase" id="RU362116"/>
    </source>
</evidence>
<dbReference type="SUPFAM" id="SSF117143">
    <property type="entry name" value="Flagellar hook protein flgE"/>
    <property type="match status" value="1"/>
</dbReference>
<comment type="similarity">
    <text evidence="2 5">Belongs to the flagella basal body rod proteins family.</text>
</comment>
<keyword evidence="10" id="KW-0282">Flagellum</keyword>
<feature type="region of interest" description="Disordered" evidence="6">
    <location>
        <begin position="742"/>
        <end position="762"/>
    </location>
</feature>
<evidence type="ECO:0000259" key="7">
    <source>
        <dbReference type="Pfam" id="PF06429"/>
    </source>
</evidence>
<dbReference type="EMBL" id="JAPHEH010000001">
    <property type="protein sequence ID" value="MDG4477017.1"/>
    <property type="molecule type" value="Genomic_DNA"/>
</dbReference>
<feature type="domain" description="Flagellar hook protein FlgE D2" evidence="8">
    <location>
        <begin position="186"/>
        <end position="358"/>
    </location>
</feature>